<gene>
    <name evidence="9" type="ORF">QK289_12280</name>
</gene>
<proteinExistence type="inferred from homology"/>
<evidence type="ECO:0000256" key="4">
    <source>
        <dbReference type="ARBA" id="ARBA00022692"/>
    </source>
</evidence>
<keyword evidence="10" id="KW-1185">Reference proteome</keyword>
<protein>
    <submittedName>
        <fullName evidence="9">DedA family protein</fullName>
    </submittedName>
</protein>
<dbReference type="RefSeq" id="WP_282356782.1">
    <property type="nucleotide sequence ID" value="NZ_JASBQV010000021.1"/>
</dbReference>
<feature type="transmembrane region" description="Helical" evidence="7">
    <location>
        <begin position="125"/>
        <end position="144"/>
    </location>
</feature>
<dbReference type="EMBL" id="JASBQV010000021">
    <property type="protein sequence ID" value="MDI3235787.1"/>
    <property type="molecule type" value="Genomic_DNA"/>
</dbReference>
<evidence type="ECO:0000256" key="2">
    <source>
        <dbReference type="ARBA" id="ARBA00010792"/>
    </source>
</evidence>
<feature type="domain" description="VTT" evidence="8">
    <location>
        <begin position="25"/>
        <end position="148"/>
    </location>
</feature>
<keyword evidence="6 7" id="KW-0472">Membrane</keyword>
<evidence type="ECO:0000256" key="5">
    <source>
        <dbReference type="ARBA" id="ARBA00022989"/>
    </source>
</evidence>
<dbReference type="InterPro" id="IPR051311">
    <property type="entry name" value="DedA_domain"/>
</dbReference>
<accession>A0ABT6R4B7</accession>
<feature type="transmembrane region" description="Helical" evidence="7">
    <location>
        <begin position="99"/>
        <end position="118"/>
    </location>
</feature>
<evidence type="ECO:0000256" key="6">
    <source>
        <dbReference type="ARBA" id="ARBA00023136"/>
    </source>
</evidence>
<keyword evidence="4 7" id="KW-0812">Transmembrane</keyword>
<name>A0ABT6R4B7_9BACL</name>
<keyword evidence="5 7" id="KW-1133">Transmembrane helix</keyword>
<comment type="subcellular location">
    <subcellularLocation>
        <location evidence="1">Cell membrane</location>
        <topology evidence="1">Multi-pass membrane protein</topology>
    </subcellularLocation>
</comment>
<sequence length="195" mass="22387">MGNWQSWLELYSYWGVILALLAHFIPTELIMGYAGYLVASNQMSFLLMFGAGLVGFYVSQSILYVLAYYGGERGLSFLTRLLHVNPVRMQLVETNLRAYGGWYLLLSPIWKTLFGLLAGTLRIRFSTFTLSTLLSFTVWSLFFMTSGYLLQERWTIVATFATRHLSWIIIGSIVLFLLGRTVIKKRKLKKDHSED</sequence>
<comment type="caution">
    <text evidence="9">The sequence shown here is derived from an EMBL/GenBank/DDBJ whole genome shotgun (WGS) entry which is preliminary data.</text>
</comment>
<keyword evidence="3" id="KW-1003">Cell membrane</keyword>
<comment type="similarity">
    <text evidence="2">Belongs to the DedA family.</text>
</comment>
<evidence type="ECO:0000256" key="1">
    <source>
        <dbReference type="ARBA" id="ARBA00004651"/>
    </source>
</evidence>
<dbReference type="PANTHER" id="PTHR42709:SF6">
    <property type="entry name" value="UNDECAPRENYL PHOSPHATE TRANSPORTER A"/>
    <property type="match status" value="1"/>
</dbReference>
<evidence type="ECO:0000313" key="10">
    <source>
        <dbReference type="Proteomes" id="UP001243286"/>
    </source>
</evidence>
<organism evidence="9 10">
    <name type="scientific">Exiguobacterium antarcticum</name>
    <dbReference type="NCBI Taxonomy" id="132920"/>
    <lineage>
        <taxon>Bacteria</taxon>
        <taxon>Bacillati</taxon>
        <taxon>Bacillota</taxon>
        <taxon>Bacilli</taxon>
        <taxon>Bacillales</taxon>
        <taxon>Bacillales Family XII. Incertae Sedis</taxon>
        <taxon>Exiguobacterium</taxon>
    </lineage>
</organism>
<reference evidence="9 10" key="1">
    <citation type="submission" date="2023-04" db="EMBL/GenBank/DDBJ databases">
        <title>Antarctic isolates genomes.</title>
        <authorList>
            <person name="Dimov S.G."/>
        </authorList>
    </citation>
    <scope>NUCLEOTIDE SEQUENCE [LARGE SCALE GENOMIC DNA]</scope>
    <source>
        <strain evidence="9 10">AL19</strain>
    </source>
</reference>
<dbReference type="Proteomes" id="UP001243286">
    <property type="component" value="Unassembled WGS sequence"/>
</dbReference>
<dbReference type="PANTHER" id="PTHR42709">
    <property type="entry name" value="ALKALINE PHOSPHATASE LIKE PROTEIN"/>
    <property type="match status" value="1"/>
</dbReference>
<dbReference type="Pfam" id="PF09335">
    <property type="entry name" value="VTT_dom"/>
    <property type="match status" value="1"/>
</dbReference>
<dbReference type="InterPro" id="IPR032816">
    <property type="entry name" value="VTT_dom"/>
</dbReference>
<feature type="transmembrane region" description="Helical" evidence="7">
    <location>
        <begin position="45"/>
        <end position="69"/>
    </location>
</feature>
<evidence type="ECO:0000256" key="7">
    <source>
        <dbReference type="SAM" id="Phobius"/>
    </source>
</evidence>
<evidence type="ECO:0000256" key="3">
    <source>
        <dbReference type="ARBA" id="ARBA00022475"/>
    </source>
</evidence>
<feature type="transmembrane region" description="Helical" evidence="7">
    <location>
        <begin position="164"/>
        <end position="183"/>
    </location>
</feature>
<feature type="transmembrane region" description="Helical" evidence="7">
    <location>
        <begin position="12"/>
        <end position="38"/>
    </location>
</feature>
<evidence type="ECO:0000259" key="8">
    <source>
        <dbReference type="Pfam" id="PF09335"/>
    </source>
</evidence>
<evidence type="ECO:0000313" key="9">
    <source>
        <dbReference type="EMBL" id="MDI3235787.1"/>
    </source>
</evidence>